<keyword evidence="7" id="KW-0868">Chloride</keyword>
<evidence type="ECO:0000256" key="7">
    <source>
        <dbReference type="ARBA" id="ARBA00023214"/>
    </source>
</evidence>
<feature type="transmembrane region" description="Helical" evidence="8">
    <location>
        <begin position="265"/>
        <end position="285"/>
    </location>
</feature>
<dbReference type="GO" id="GO:0008324">
    <property type="term" value="F:monoatomic cation transmembrane transporter activity"/>
    <property type="evidence" value="ECO:0007669"/>
    <property type="project" value="InterPro"/>
</dbReference>
<keyword evidence="2" id="KW-0813">Transport</keyword>
<dbReference type="Gene3D" id="1.10.3080.10">
    <property type="entry name" value="Clc chloride channel"/>
    <property type="match status" value="1"/>
</dbReference>
<keyword evidence="4 8" id="KW-1133">Transmembrane helix</keyword>
<dbReference type="SUPFAM" id="SSF81340">
    <property type="entry name" value="Clc chloride channel"/>
    <property type="match status" value="1"/>
</dbReference>
<dbReference type="Pfam" id="PF00654">
    <property type="entry name" value="Voltage_CLC"/>
    <property type="match status" value="1"/>
</dbReference>
<dbReference type="GO" id="GO:0005886">
    <property type="term" value="C:plasma membrane"/>
    <property type="evidence" value="ECO:0007669"/>
    <property type="project" value="TreeGrafter"/>
</dbReference>
<feature type="domain" description="RCK C-terminal" evidence="9">
    <location>
        <begin position="431"/>
        <end position="512"/>
    </location>
</feature>
<dbReference type="SUPFAM" id="SSF116726">
    <property type="entry name" value="TrkA C-terminal domain-like"/>
    <property type="match status" value="1"/>
</dbReference>
<dbReference type="CDD" id="cd01031">
    <property type="entry name" value="EriC"/>
    <property type="match status" value="1"/>
</dbReference>
<dbReference type="InterPro" id="IPR014743">
    <property type="entry name" value="Cl-channel_core"/>
</dbReference>
<evidence type="ECO:0000256" key="6">
    <source>
        <dbReference type="ARBA" id="ARBA00023136"/>
    </source>
</evidence>
<dbReference type="AlphaFoldDB" id="A0A7H9EK25"/>
<dbReference type="Proteomes" id="UP000510886">
    <property type="component" value="Chromosome"/>
</dbReference>
<keyword evidence="5" id="KW-0406">Ion transport</keyword>
<evidence type="ECO:0000259" key="9">
    <source>
        <dbReference type="PROSITE" id="PS51202"/>
    </source>
</evidence>
<organism evidence="10 11">
    <name type="scientific">Ligilactobacillus saerimneri</name>
    <dbReference type="NCBI Taxonomy" id="228229"/>
    <lineage>
        <taxon>Bacteria</taxon>
        <taxon>Bacillati</taxon>
        <taxon>Bacillota</taxon>
        <taxon>Bacilli</taxon>
        <taxon>Lactobacillales</taxon>
        <taxon>Lactobacillaceae</taxon>
        <taxon>Ligilactobacillus</taxon>
    </lineage>
</organism>
<evidence type="ECO:0000256" key="8">
    <source>
        <dbReference type="SAM" id="Phobius"/>
    </source>
</evidence>
<evidence type="ECO:0000313" key="11">
    <source>
        <dbReference type="Proteomes" id="UP000510886"/>
    </source>
</evidence>
<comment type="subcellular location">
    <subcellularLocation>
        <location evidence="1">Membrane</location>
        <topology evidence="1">Multi-pass membrane protein</topology>
    </subcellularLocation>
</comment>
<dbReference type="GO" id="GO:0005247">
    <property type="term" value="F:voltage-gated chloride channel activity"/>
    <property type="evidence" value="ECO:0007669"/>
    <property type="project" value="TreeGrafter"/>
</dbReference>
<dbReference type="InterPro" id="IPR001807">
    <property type="entry name" value="ClC"/>
</dbReference>
<dbReference type="PANTHER" id="PTHR45711">
    <property type="entry name" value="CHLORIDE CHANNEL PROTEIN"/>
    <property type="match status" value="1"/>
</dbReference>
<dbReference type="EMBL" id="CP047418">
    <property type="protein sequence ID" value="QLL77515.1"/>
    <property type="molecule type" value="Genomic_DNA"/>
</dbReference>
<dbReference type="Gene3D" id="3.30.70.1450">
    <property type="entry name" value="Regulator of K+ conductance, C-terminal domain"/>
    <property type="match status" value="1"/>
</dbReference>
<evidence type="ECO:0000256" key="5">
    <source>
        <dbReference type="ARBA" id="ARBA00023065"/>
    </source>
</evidence>
<evidence type="ECO:0000256" key="3">
    <source>
        <dbReference type="ARBA" id="ARBA00022692"/>
    </source>
</evidence>
<dbReference type="RefSeq" id="WP_180849350.1">
    <property type="nucleotide sequence ID" value="NZ_CP047418.1"/>
</dbReference>
<feature type="transmembrane region" description="Helical" evidence="8">
    <location>
        <begin position="20"/>
        <end position="40"/>
    </location>
</feature>
<proteinExistence type="predicted"/>
<name>A0A7H9EK25_9LACO</name>
<feature type="transmembrane region" description="Helical" evidence="8">
    <location>
        <begin position="231"/>
        <end position="253"/>
    </location>
</feature>
<gene>
    <name evidence="10" type="ORF">GTO87_02095</name>
</gene>
<evidence type="ECO:0000256" key="2">
    <source>
        <dbReference type="ARBA" id="ARBA00022448"/>
    </source>
</evidence>
<dbReference type="PROSITE" id="PS51202">
    <property type="entry name" value="RCK_C"/>
    <property type="match status" value="1"/>
</dbReference>
<dbReference type="KEGG" id="lsw:GTO87_02095"/>
<keyword evidence="6 8" id="KW-0472">Membrane</keyword>
<evidence type="ECO:0000256" key="1">
    <source>
        <dbReference type="ARBA" id="ARBA00004141"/>
    </source>
</evidence>
<accession>A0A7H9EK25</accession>
<feature type="transmembrane region" description="Helical" evidence="8">
    <location>
        <begin position="305"/>
        <end position="325"/>
    </location>
</feature>
<sequence>MKAKAFVPKRTLNTTRFLYIIKGLLVGLLVGLVVSLFRLAIEHLLLAVKSFFQLTHSNPWLLLLWLPVALVICLVNGYLIKTTPHIKGSGIPQVEGQLAGDLEMQWWPVLWKKWIGGVLGIGSGLFLGREGPSIQLGAAIGQGVAETMKKRGSSRRVLIAGGAAAGLSAAFNAPIASSLFIVEEVYHNFSPLVWTTALAASVSANYVSMTIFGLKPVLLLDPSSAFPVKDYWQLILLGIVLGLLGLVYQYLTLNAGKFYRRIPGINMNYVSFIPLLLLIPIAYWYPVTLGGGNALITGLRDLPASVVFLAGIFVLRLLFSVMSYGTGLPGGIFLPILSLGAVIGACFGQGMVTLGLTSSALVVDFIIYAMAGYFACIGKAPFTAILLITEMVGSLQHLMPLAVVSLIAYTVVDLLRGAPIYEAMLKVLLRSDTEYVPGDYQDRLEIPVFAGSYLQDKQVRDIPWPKNCLLISIMRGESESLPHGDTVMRCGDTLVVLTKHHVRAEVKRQISALAERKETEPIAGK</sequence>
<feature type="transmembrane region" description="Helical" evidence="8">
    <location>
        <begin position="401"/>
        <end position="421"/>
    </location>
</feature>
<dbReference type="InterPro" id="IPR036721">
    <property type="entry name" value="RCK_C_sf"/>
</dbReference>
<feature type="transmembrane region" description="Helical" evidence="8">
    <location>
        <begin position="60"/>
        <end position="80"/>
    </location>
</feature>
<dbReference type="GO" id="GO:0006813">
    <property type="term" value="P:potassium ion transport"/>
    <property type="evidence" value="ECO:0007669"/>
    <property type="project" value="InterPro"/>
</dbReference>
<evidence type="ECO:0000256" key="4">
    <source>
        <dbReference type="ARBA" id="ARBA00022989"/>
    </source>
</evidence>
<evidence type="ECO:0000313" key="10">
    <source>
        <dbReference type="EMBL" id="QLL77515.1"/>
    </source>
</evidence>
<dbReference type="Pfam" id="PF02080">
    <property type="entry name" value="TrkA_C"/>
    <property type="match status" value="1"/>
</dbReference>
<keyword evidence="3 8" id="KW-0812">Transmembrane</keyword>
<feature type="transmembrane region" description="Helical" evidence="8">
    <location>
        <begin position="157"/>
        <end position="182"/>
    </location>
</feature>
<protein>
    <submittedName>
        <fullName evidence="10">ClC family H(+)/Cl(-) exchange transporter</fullName>
    </submittedName>
</protein>
<feature type="transmembrane region" description="Helical" evidence="8">
    <location>
        <begin position="332"/>
        <end position="353"/>
    </location>
</feature>
<dbReference type="PANTHER" id="PTHR45711:SF6">
    <property type="entry name" value="CHLORIDE CHANNEL PROTEIN"/>
    <property type="match status" value="1"/>
</dbReference>
<feature type="transmembrane region" description="Helical" evidence="8">
    <location>
        <begin position="365"/>
        <end position="389"/>
    </location>
</feature>
<dbReference type="PRINTS" id="PR00762">
    <property type="entry name" value="CLCHANNEL"/>
</dbReference>
<reference evidence="10 11" key="1">
    <citation type="submission" date="2020-01" db="EMBL/GenBank/DDBJ databases">
        <title>Complete and circular genome sequences of six lactobacillus isolates from horses.</title>
        <authorList>
            <person name="Hassan H.M."/>
        </authorList>
    </citation>
    <scope>NUCLEOTIDE SEQUENCE [LARGE SCALE GENOMIC DNA]</scope>
    <source>
        <strain evidence="10 11">1A</strain>
    </source>
</reference>
<dbReference type="InterPro" id="IPR006037">
    <property type="entry name" value="RCK_C"/>
</dbReference>